<name>A0A9D4NGA2_DREPO</name>
<evidence type="ECO:0000313" key="1">
    <source>
        <dbReference type="EMBL" id="KAH3894126.1"/>
    </source>
</evidence>
<gene>
    <name evidence="1" type="ORF">DPMN_018284</name>
</gene>
<evidence type="ECO:0000313" key="2">
    <source>
        <dbReference type="Proteomes" id="UP000828390"/>
    </source>
</evidence>
<comment type="caution">
    <text evidence="1">The sequence shown here is derived from an EMBL/GenBank/DDBJ whole genome shotgun (WGS) entry which is preliminary data.</text>
</comment>
<sequence length="148" mass="16612">MTYSARNQGYVSLYSTNGSLHWKDKILHYPSLPLLDNFGDVTESDGNKLVHYDQDGTRYPVINLQDLRPMFNMALIGDDVQFLLFISENGNIVAMETNGVPIVYGLKLSISASIYATDSFTYGYTICNIKMKTISIRSFALVEDSSVF</sequence>
<protein>
    <submittedName>
        <fullName evidence="1">Uncharacterized protein</fullName>
    </submittedName>
</protein>
<dbReference type="EMBL" id="JAIWYP010000001">
    <property type="protein sequence ID" value="KAH3894126.1"/>
    <property type="molecule type" value="Genomic_DNA"/>
</dbReference>
<keyword evidence="2" id="KW-1185">Reference proteome</keyword>
<dbReference type="AlphaFoldDB" id="A0A9D4NGA2"/>
<reference evidence="1" key="1">
    <citation type="journal article" date="2019" name="bioRxiv">
        <title>The Genome of the Zebra Mussel, Dreissena polymorpha: A Resource for Invasive Species Research.</title>
        <authorList>
            <person name="McCartney M.A."/>
            <person name="Auch B."/>
            <person name="Kono T."/>
            <person name="Mallez S."/>
            <person name="Zhang Y."/>
            <person name="Obille A."/>
            <person name="Becker A."/>
            <person name="Abrahante J.E."/>
            <person name="Garbe J."/>
            <person name="Badalamenti J.P."/>
            <person name="Herman A."/>
            <person name="Mangelson H."/>
            <person name="Liachko I."/>
            <person name="Sullivan S."/>
            <person name="Sone E.D."/>
            <person name="Koren S."/>
            <person name="Silverstein K.A.T."/>
            <person name="Beckman K.B."/>
            <person name="Gohl D.M."/>
        </authorList>
    </citation>
    <scope>NUCLEOTIDE SEQUENCE</scope>
    <source>
        <strain evidence="1">Duluth1</strain>
        <tissue evidence="1">Whole animal</tissue>
    </source>
</reference>
<organism evidence="1 2">
    <name type="scientific">Dreissena polymorpha</name>
    <name type="common">Zebra mussel</name>
    <name type="synonym">Mytilus polymorpha</name>
    <dbReference type="NCBI Taxonomy" id="45954"/>
    <lineage>
        <taxon>Eukaryota</taxon>
        <taxon>Metazoa</taxon>
        <taxon>Spiralia</taxon>
        <taxon>Lophotrochozoa</taxon>
        <taxon>Mollusca</taxon>
        <taxon>Bivalvia</taxon>
        <taxon>Autobranchia</taxon>
        <taxon>Heteroconchia</taxon>
        <taxon>Euheterodonta</taxon>
        <taxon>Imparidentia</taxon>
        <taxon>Neoheterodontei</taxon>
        <taxon>Myida</taxon>
        <taxon>Dreissenoidea</taxon>
        <taxon>Dreissenidae</taxon>
        <taxon>Dreissena</taxon>
    </lineage>
</organism>
<dbReference type="Proteomes" id="UP000828390">
    <property type="component" value="Unassembled WGS sequence"/>
</dbReference>
<reference evidence="1" key="2">
    <citation type="submission" date="2020-11" db="EMBL/GenBank/DDBJ databases">
        <authorList>
            <person name="McCartney M.A."/>
            <person name="Auch B."/>
            <person name="Kono T."/>
            <person name="Mallez S."/>
            <person name="Becker A."/>
            <person name="Gohl D.M."/>
            <person name="Silverstein K.A.T."/>
            <person name="Koren S."/>
            <person name="Bechman K.B."/>
            <person name="Herman A."/>
            <person name="Abrahante J.E."/>
            <person name="Garbe J."/>
        </authorList>
    </citation>
    <scope>NUCLEOTIDE SEQUENCE</scope>
    <source>
        <strain evidence="1">Duluth1</strain>
        <tissue evidence="1">Whole animal</tissue>
    </source>
</reference>
<accession>A0A9D4NGA2</accession>
<proteinExistence type="predicted"/>